<gene>
    <name evidence="3" type="primary">rsmD</name>
    <name evidence="3" type="ORF">COY37_07170</name>
</gene>
<protein>
    <submittedName>
        <fullName evidence="3">16S rRNA (Guanine(966)-N(2))-methyltransferase RsmD</fullName>
    </submittedName>
</protein>
<accession>A0A2M7T825</accession>
<dbReference type="InterPro" id="IPR004398">
    <property type="entry name" value="RNA_MeTrfase_RsmD"/>
</dbReference>
<dbReference type="NCBIfam" id="TIGR00095">
    <property type="entry name" value="16S rRNA (guanine(966)-N(2))-methyltransferase RsmD"/>
    <property type="match status" value="1"/>
</dbReference>
<evidence type="ECO:0000256" key="2">
    <source>
        <dbReference type="ARBA" id="ARBA00022679"/>
    </source>
</evidence>
<dbReference type="PANTHER" id="PTHR43542">
    <property type="entry name" value="METHYLTRANSFERASE"/>
    <property type="match status" value="1"/>
</dbReference>
<dbReference type="InterPro" id="IPR029063">
    <property type="entry name" value="SAM-dependent_MTases_sf"/>
</dbReference>
<reference evidence="4" key="1">
    <citation type="submission" date="2017-09" db="EMBL/GenBank/DDBJ databases">
        <title>Depth-based differentiation of microbial function through sediment-hosted aquifers and enrichment of novel symbionts in the deep terrestrial subsurface.</title>
        <authorList>
            <person name="Probst A.J."/>
            <person name="Ladd B."/>
            <person name="Jarett J.K."/>
            <person name="Geller-Mcgrath D.E."/>
            <person name="Sieber C.M.K."/>
            <person name="Emerson J.B."/>
            <person name="Anantharaman K."/>
            <person name="Thomas B.C."/>
            <person name="Malmstrom R."/>
            <person name="Stieglmeier M."/>
            <person name="Klingl A."/>
            <person name="Woyke T."/>
            <person name="Ryan C.M."/>
            <person name="Banfield J.F."/>
        </authorList>
    </citation>
    <scope>NUCLEOTIDE SEQUENCE [LARGE SCALE GENOMIC DNA]</scope>
</reference>
<keyword evidence="1 3" id="KW-0489">Methyltransferase</keyword>
<dbReference type="AlphaFoldDB" id="A0A2M7T825"/>
<evidence type="ECO:0000313" key="4">
    <source>
        <dbReference type="Proteomes" id="UP000230956"/>
    </source>
</evidence>
<dbReference type="Proteomes" id="UP000230956">
    <property type="component" value="Unassembled WGS sequence"/>
</dbReference>
<dbReference type="CDD" id="cd02440">
    <property type="entry name" value="AdoMet_MTases"/>
    <property type="match status" value="1"/>
</dbReference>
<dbReference type="GO" id="GO:0003676">
    <property type="term" value="F:nucleic acid binding"/>
    <property type="evidence" value="ECO:0007669"/>
    <property type="project" value="InterPro"/>
</dbReference>
<dbReference type="RefSeq" id="WP_286678543.1">
    <property type="nucleotide sequence ID" value="NZ_MNXI01000090.1"/>
</dbReference>
<dbReference type="GO" id="GO:0031167">
    <property type="term" value="P:rRNA methylation"/>
    <property type="evidence" value="ECO:0007669"/>
    <property type="project" value="InterPro"/>
</dbReference>
<evidence type="ECO:0000256" key="1">
    <source>
        <dbReference type="ARBA" id="ARBA00022603"/>
    </source>
</evidence>
<comment type="caution">
    <text evidence="3">The sequence shown here is derived from an EMBL/GenBank/DDBJ whole genome shotgun (WGS) entry which is preliminary data.</text>
</comment>
<evidence type="ECO:0000313" key="3">
    <source>
        <dbReference type="EMBL" id="PIZ37595.1"/>
    </source>
</evidence>
<proteinExistence type="predicted"/>
<dbReference type="Gene3D" id="3.40.50.150">
    <property type="entry name" value="Vaccinia Virus protein VP39"/>
    <property type="match status" value="1"/>
</dbReference>
<dbReference type="InterPro" id="IPR002052">
    <property type="entry name" value="DNA_methylase_N6_adenine_CS"/>
</dbReference>
<dbReference type="PANTHER" id="PTHR43542:SF1">
    <property type="entry name" value="METHYLTRANSFERASE"/>
    <property type="match status" value="1"/>
</dbReference>
<dbReference type="Pfam" id="PF03602">
    <property type="entry name" value="Cons_hypoth95"/>
    <property type="match status" value="1"/>
</dbReference>
<keyword evidence="2 3" id="KW-0808">Transferase</keyword>
<dbReference type="PROSITE" id="PS00092">
    <property type="entry name" value="N6_MTASE"/>
    <property type="match status" value="1"/>
</dbReference>
<dbReference type="GO" id="GO:0008168">
    <property type="term" value="F:methyltransferase activity"/>
    <property type="evidence" value="ECO:0007669"/>
    <property type="project" value="UniProtKB-KW"/>
</dbReference>
<dbReference type="PIRSF" id="PIRSF004553">
    <property type="entry name" value="CHP00095"/>
    <property type="match status" value="1"/>
</dbReference>
<dbReference type="EMBL" id="PFNG01000168">
    <property type="protein sequence ID" value="PIZ37595.1"/>
    <property type="molecule type" value="Genomic_DNA"/>
</dbReference>
<sequence>MRVIAGSAKGRKLHAPKGQAIRPTSDRVKEAVFNIIGGRVNDANVLDLFAGTGGFGIEALSRGAKETYFIDTSNEAVRLIKKNLEATGLGDTAIVIKADANKAIKRLVKDGAKFDLIFLDPPYRISVSFLNAILFTLGHHVLQSDGLLVLEHSAKIEPRAVEGLDVESTRVYGDTAVTFYSKKDQRGLQ</sequence>
<name>A0A2M7T825_9ACTN</name>
<organism evidence="3 4">
    <name type="scientific">Candidatus Aquicultor secundus</name>
    <dbReference type="NCBI Taxonomy" id="1973895"/>
    <lineage>
        <taxon>Bacteria</taxon>
        <taxon>Bacillati</taxon>
        <taxon>Actinomycetota</taxon>
        <taxon>Candidatus Aquicultoria</taxon>
        <taxon>Candidatus Aquicultorales</taxon>
        <taxon>Candidatus Aquicultoraceae</taxon>
        <taxon>Candidatus Aquicultor</taxon>
    </lineage>
</organism>
<dbReference type="SUPFAM" id="SSF53335">
    <property type="entry name" value="S-adenosyl-L-methionine-dependent methyltransferases"/>
    <property type="match status" value="1"/>
</dbReference>